<dbReference type="AlphaFoldDB" id="A0A2V1HTQ9"/>
<keyword evidence="6" id="KW-1185">Reference proteome</keyword>
<dbReference type="Pfam" id="PF22494">
    <property type="entry name" value="choice_anch_I"/>
    <property type="match status" value="1"/>
</dbReference>
<feature type="chain" id="PRO_5016047271" evidence="3">
    <location>
        <begin position="30"/>
        <end position="616"/>
    </location>
</feature>
<evidence type="ECO:0000313" key="5">
    <source>
        <dbReference type="EMBL" id="PVZ94360.1"/>
    </source>
</evidence>
<evidence type="ECO:0000259" key="4">
    <source>
        <dbReference type="Pfam" id="PF22494"/>
    </source>
</evidence>
<dbReference type="InterPro" id="IPR015943">
    <property type="entry name" value="WD40/YVTN_repeat-like_dom_sf"/>
</dbReference>
<dbReference type="Proteomes" id="UP000244893">
    <property type="component" value="Unassembled WGS sequence"/>
</dbReference>
<organism evidence="5 6">
    <name type="scientific">Amnibacterium flavum</name>
    <dbReference type="NCBI Taxonomy" id="2173173"/>
    <lineage>
        <taxon>Bacteria</taxon>
        <taxon>Bacillati</taxon>
        <taxon>Actinomycetota</taxon>
        <taxon>Actinomycetes</taxon>
        <taxon>Micrococcales</taxon>
        <taxon>Microbacteriaceae</taxon>
        <taxon>Amnibacterium</taxon>
    </lineage>
</organism>
<dbReference type="NCBIfam" id="TIGR01167">
    <property type="entry name" value="LPXTG_anchor"/>
    <property type="match status" value="1"/>
</dbReference>
<name>A0A2V1HTQ9_9MICO</name>
<dbReference type="RefSeq" id="WP_116756871.1">
    <property type="nucleotide sequence ID" value="NZ_JBHUEX010000001.1"/>
</dbReference>
<feature type="domain" description="Choice-of-anchor I" evidence="4">
    <location>
        <begin position="61"/>
        <end position="560"/>
    </location>
</feature>
<feature type="compositionally biased region" description="Polar residues" evidence="1">
    <location>
        <begin position="447"/>
        <end position="458"/>
    </location>
</feature>
<feature type="transmembrane region" description="Helical" evidence="2">
    <location>
        <begin position="588"/>
        <end position="607"/>
    </location>
</feature>
<dbReference type="PANTHER" id="PTHR46928">
    <property type="entry name" value="MESENCHYME-SPECIFIC CELL SURFACE GLYCOPROTEIN"/>
    <property type="match status" value="1"/>
</dbReference>
<keyword evidence="2" id="KW-1133">Transmembrane helix</keyword>
<dbReference type="InterPro" id="IPR055188">
    <property type="entry name" value="Choice_anch_I"/>
</dbReference>
<feature type="region of interest" description="Disordered" evidence="1">
    <location>
        <begin position="445"/>
        <end position="471"/>
    </location>
</feature>
<dbReference type="InterPro" id="IPR052956">
    <property type="entry name" value="Mesenchyme-surface_protein"/>
</dbReference>
<sequence length="616" mass="62637">MRPHRLALSAGAASVACALTLGLPLAASAAVVAAPTSYSAPDAPLSLSAVGSFESGVFGESAAEIVEYYAAAKRLFVVNALEGAAQVLDLTNPASPTPVALITVDGIVDVDGTTIPVGASVNSVSVRADGLVAVAVQSDVKTDDGWVVFLDGDTLGPLGAVRVGALPDMVTFTPDGGHVLVAGEGEPADDYSSDPFGTIGVIATPAGKVLPAASDVTVADFTAFEGALPAGVRTFGPDVEADFYDARNLEPEYIAVSADSATAWATLQEANAIATIDVASGTITGIAPLGTKDWSDPSVGGLDPSNEDAGIEIASWPVLGMYQPDSIGAYSANGVTYLVTANEGDAREWGSYAEDERVKDVDLCATFPSWTAADGSMLSPADLQEDENLGRLNISTASGYNTADSCFDTLYSHGARSFSIWSSDGTLVFDSGSDFEEITAAALPDDFNSTNDENGTFDNRSDDKGPEPEGLALGEIDGRSYAFIGFERIGGVAAYDITDPAAPVFVTYVNNRDFAADAETSAAGDLGPEGLAFIPAAESPTGQPLLAVGNEVSGTTTVFGITASTTVLPSGGAAAPAATLPDTGYDGLPYLGAAAGVVIAGLALILLRRRIGLGRS</sequence>
<dbReference type="SUPFAM" id="SSF50974">
    <property type="entry name" value="Nitrous oxide reductase, N-terminal domain"/>
    <property type="match status" value="1"/>
</dbReference>
<dbReference type="Gene3D" id="2.130.10.10">
    <property type="entry name" value="YVTN repeat-like/Quinoprotein amine dehydrogenase"/>
    <property type="match status" value="1"/>
</dbReference>
<feature type="signal peptide" evidence="3">
    <location>
        <begin position="1"/>
        <end position="29"/>
    </location>
</feature>
<protein>
    <submittedName>
        <fullName evidence="5">Alkaline phosphatase</fullName>
    </submittedName>
</protein>
<gene>
    <name evidence="5" type="ORF">DDQ50_11585</name>
</gene>
<evidence type="ECO:0000256" key="1">
    <source>
        <dbReference type="SAM" id="MobiDB-lite"/>
    </source>
</evidence>
<accession>A0A2V1HTQ9</accession>
<dbReference type="PANTHER" id="PTHR46928:SF1">
    <property type="entry name" value="MESENCHYME-SPECIFIC CELL SURFACE GLYCOPROTEIN"/>
    <property type="match status" value="1"/>
</dbReference>
<reference evidence="5 6" key="1">
    <citation type="submission" date="2018-05" db="EMBL/GenBank/DDBJ databases">
        <title>Amnibacterium sp. M8JJ-5, whole genome shotgun sequence.</title>
        <authorList>
            <person name="Tuo L."/>
        </authorList>
    </citation>
    <scope>NUCLEOTIDE SEQUENCE [LARGE SCALE GENOMIC DNA]</scope>
    <source>
        <strain evidence="5 6">M8JJ-5</strain>
    </source>
</reference>
<evidence type="ECO:0000313" key="6">
    <source>
        <dbReference type="Proteomes" id="UP000244893"/>
    </source>
</evidence>
<evidence type="ECO:0000256" key="3">
    <source>
        <dbReference type="SAM" id="SignalP"/>
    </source>
</evidence>
<keyword evidence="2" id="KW-0472">Membrane</keyword>
<dbReference type="PROSITE" id="PS51257">
    <property type="entry name" value="PROKAR_LIPOPROTEIN"/>
    <property type="match status" value="1"/>
</dbReference>
<proteinExistence type="predicted"/>
<dbReference type="NCBIfam" id="NF038117">
    <property type="entry name" value="choice_anch_I"/>
    <property type="match status" value="1"/>
</dbReference>
<dbReference type="OrthoDB" id="1016457at2"/>
<dbReference type="InterPro" id="IPR011045">
    <property type="entry name" value="N2O_reductase_N"/>
</dbReference>
<comment type="caution">
    <text evidence="5">The sequence shown here is derived from an EMBL/GenBank/DDBJ whole genome shotgun (WGS) entry which is preliminary data.</text>
</comment>
<keyword evidence="2" id="KW-0812">Transmembrane</keyword>
<keyword evidence="3" id="KW-0732">Signal</keyword>
<evidence type="ECO:0000256" key="2">
    <source>
        <dbReference type="SAM" id="Phobius"/>
    </source>
</evidence>
<dbReference type="EMBL" id="QEOP01000002">
    <property type="protein sequence ID" value="PVZ94360.1"/>
    <property type="molecule type" value="Genomic_DNA"/>
</dbReference>